<dbReference type="InterPro" id="IPR004046">
    <property type="entry name" value="GST_C"/>
</dbReference>
<dbReference type="PROSITE" id="PS50405">
    <property type="entry name" value="GST_CTER"/>
    <property type="match status" value="1"/>
</dbReference>
<dbReference type="SFLD" id="SFLDG00358">
    <property type="entry name" value="Main_(cytGST)"/>
    <property type="match status" value="1"/>
</dbReference>
<protein>
    <submittedName>
        <fullName evidence="3">Glutathione S-transferase</fullName>
    </submittedName>
</protein>
<dbReference type="EMBL" id="BSNL01000001">
    <property type="protein sequence ID" value="GLQ25792.1"/>
    <property type="molecule type" value="Genomic_DNA"/>
</dbReference>
<dbReference type="Gene3D" id="1.20.1050.10">
    <property type="match status" value="1"/>
</dbReference>
<dbReference type="RefSeq" id="WP_284370412.1">
    <property type="nucleotide sequence ID" value="NZ_BSNL01000001.1"/>
</dbReference>
<accession>A0ABQ5VFV5</accession>
<reference evidence="3" key="2">
    <citation type="submission" date="2023-01" db="EMBL/GenBank/DDBJ databases">
        <title>Draft genome sequence of Sulfitobacter pacificus strain NBRC 109915.</title>
        <authorList>
            <person name="Sun Q."/>
            <person name="Mori K."/>
        </authorList>
    </citation>
    <scope>NUCLEOTIDE SEQUENCE</scope>
    <source>
        <strain evidence="3">NBRC 109915</strain>
    </source>
</reference>
<dbReference type="SUPFAM" id="SSF52833">
    <property type="entry name" value="Thioredoxin-like"/>
    <property type="match status" value="1"/>
</dbReference>
<evidence type="ECO:0000259" key="2">
    <source>
        <dbReference type="PROSITE" id="PS50405"/>
    </source>
</evidence>
<dbReference type="Gene3D" id="3.40.30.10">
    <property type="entry name" value="Glutaredoxin"/>
    <property type="match status" value="1"/>
</dbReference>
<dbReference type="InterPro" id="IPR040079">
    <property type="entry name" value="Glutathione_S-Trfase"/>
</dbReference>
<dbReference type="PANTHER" id="PTHR43968">
    <property type="match status" value="1"/>
</dbReference>
<evidence type="ECO:0000259" key="1">
    <source>
        <dbReference type="PROSITE" id="PS50404"/>
    </source>
</evidence>
<proteinExistence type="predicted"/>
<dbReference type="CDD" id="cd00570">
    <property type="entry name" value="GST_N_family"/>
    <property type="match status" value="1"/>
</dbReference>
<sequence>MTNLDLHLYHSPYSTCSQKVRLCLWEKNLPFEVTEIHFWKNEHLTPEYLALNPNGVVPTLLHKGEPIIDSSVIVEYLDEVFPETPMSPPDAMGRARMRAWMRYLEEVPTTAIRVPSFNKVFVQLWQDKSDAEIAAQADARPLRKGMYQEMGRQGFGADKYDDSIERLSMTIDRMEKALDKNQWLCGDYMMLPDICVVPTIDRMADIGLAHLWDNAPNVQRWWAAVKSRPSFDKTYYEGSRVSSRYAIEE</sequence>
<comment type="caution">
    <text evidence="3">The sequence shown here is derived from an EMBL/GenBank/DDBJ whole genome shotgun (WGS) entry which is preliminary data.</text>
</comment>
<feature type="domain" description="GST C-terminal" evidence="2">
    <location>
        <begin position="90"/>
        <end position="245"/>
    </location>
</feature>
<dbReference type="InterPro" id="IPR036282">
    <property type="entry name" value="Glutathione-S-Trfase_C_sf"/>
</dbReference>
<dbReference type="InterPro" id="IPR050983">
    <property type="entry name" value="GST_Omega/HSP26"/>
</dbReference>
<feature type="domain" description="GST N-terminal" evidence="1">
    <location>
        <begin position="4"/>
        <end position="85"/>
    </location>
</feature>
<keyword evidence="4" id="KW-1185">Reference proteome</keyword>
<dbReference type="SUPFAM" id="SSF47616">
    <property type="entry name" value="GST C-terminal domain-like"/>
    <property type="match status" value="1"/>
</dbReference>
<dbReference type="PANTHER" id="PTHR43968:SF6">
    <property type="entry name" value="GLUTATHIONE S-TRANSFERASE OMEGA"/>
    <property type="match status" value="1"/>
</dbReference>
<evidence type="ECO:0000313" key="3">
    <source>
        <dbReference type="EMBL" id="GLQ25792.1"/>
    </source>
</evidence>
<dbReference type="InterPro" id="IPR010987">
    <property type="entry name" value="Glutathione-S-Trfase_C-like"/>
</dbReference>
<dbReference type="Proteomes" id="UP001161388">
    <property type="component" value="Unassembled WGS sequence"/>
</dbReference>
<organism evidence="3 4">
    <name type="scientific">Sulfitobacter pacificus</name>
    <dbReference type="NCBI Taxonomy" id="1499314"/>
    <lineage>
        <taxon>Bacteria</taxon>
        <taxon>Pseudomonadati</taxon>
        <taxon>Pseudomonadota</taxon>
        <taxon>Alphaproteobacteria</taxon>
        <taxon>Rhodobacterales</taxon>
        <taxon>Roseobacteraceae</taxon>
        <taxon>Sulfitobacter</taxon>
    </lineage>
</organism>
<dbReference type="Pfam" id="PF00043">
    <property type="entry name" value="GST_C"/>
    <property type="match status" value="1"/>
</dbReference>
<dbReference type="Pfam" id="PF13409">
    <property type="entry name" value="GST_N_2"/>
    <property type="match status" value="1"/>
</dbReference>
<dbReference type="SFLD" id="SFLDS00019">
    <property type="entry name" value="Glutathione_Transferase_(cytos"/>
    <property type="match status" value="1"/>
</dbReference>
<name>A0ABQ5VFV5_9RHOB</name>
<dbReference type="InterPro" id="IPR036249">
    <property type="entry name" value="Thioredoxin-like_sf"/>
</dbReference>
<dbReference type="PROSITE" id="PS50404">
    <property type="entry name" value="GST_NTER"/>
    <property type="match status" value="1"/>
</dbReference>
<gene>
    <name evidence="3" type="ORF">GCM10007927_05950</name>
</gene>
<reference evidence="3" key="1">
    <citation type="journal article" date="2014" name="Int. J. Syst. Evol. Microbiol.">
        <title>Complete genome of a new Firmicutes species belonging to the dominant human colonic microbiota ('Ruminococcus bicirculans') reveals two chromosomes and a selective capacity to utilize plant glucans.</title>
        <authorList>
            <consortium name="NISC Comparative Sequencing Program"/>
            <person name="Wegmann U."/>
            <person name="Louis P."/>
            <person name="Goesmann A."/>
            <person name="Henrissat B."/>
            <person name="Duncan S.H."/>
            <person name="Flint H.J."/>
        </authorList>
    </citation>
    <scope>NUCLEOTIDE SEQUENCE</scope>
    <source>
        <strain evidence="3">NBRC 109915</strain>
    </source>
</reference>
<dbReference type="InterPro" id="IPR004045">
    <property type="entry name" value="Glutathione_S-Trfase_N"/>
</dbReference>
<evidence type="ECO:0000313" key="4">
    <source>
        <dbReference type="Proteomes" id="UP001161388"/>
    </source>
</evidence>